<evidence type="ECO:0000256" key="5">
    <source>
        <dbReference type="SAM" id="SignalP"/>
    </source>
</evidence>
<keyword evidence="3 5" id="KW-0732">Signal</keyword>
<sequence>MKINNQKKAYLQKGKLLAGICLSATLAAAITGCGSSSNNSGTSGSSGSSSGGTIKIGEIGAMSGNLASLGTWDSQGLQMAVDEVNAKGGIHGKKVVIDKIDDQGNPSVAVNDANKLVNDKVVAAFATPESTTTLATLDIFNQAKIPQITSGQDPNITKKGSQFVFRDTASSQIFDKTLADYVVNKMGLKNIAVITNSGAFGKGEHDAFVSALKAHNITPVSDQIITPDAKDFSAQLTTIKAANPQVLFIGTEEIQMGLIAKQARALGINAKIVAGAGAATQIYVNTAGKSVADGTIFSTTYVTNDANAETKAFAAAYKKKFGQVADSHVAKAYDGAKMLLEAIDKAYPNIDGTHIRDELLKLNYHGLTGDFKFNAQGEGLDKTQMGSIKNGQPEPLQ</sequence>
<comment type="similarity">
    <text evidence="1">Belongs to the leucine-binding protein family.</text>
</comment>
<protein>
    <submittedName>
        <fullName evidence="7">ABC transporter substrate-binding protein</fullName>
    </submittedName>
</protein>
<dbReference type="InterPro" id="IPR028081">
    <property type="entry name" value="Leu-bd"/>
</dbReference>
<gene>
    <name evidence="7" type="ORF">LSG31_02630</name>
</gene>
<keyword evidence="2" id="KW-0813">Transport</keyword>
<dbReference type="SUPFAM" id="SSF53822">
    <property type="entry name" value="Periplasmic binding protein-like I"/>
    <property type="match status" value="1"/>
</dbReference>
<dbReference type="PANTHER" id="PTHR47151">
    <property type="entry name" value="LEU/ILE/VAL-BINDING ABC TRANSPORTER SUBUNIT"/>
    <property type="match status" value="1"/>
</dbReference>
<feature type="signal peptide" evidence="5">
    <location>
        <begin position="1"/>
        <end position="29"/>
    </location>
</feature>
<evidence type="ECO:0000313" key="8">
    <source>
        <dbReference type="Proteomes" id="UP000830167"/>
    </source>
</evidence>
<dbReference type="EMBL" id="CP089291">
    <property type="protein sequence ID" value="UOF91174.1"/>
    <property type="molecule type" value="Genomic_DNA"/>
</dbReference>
<feature type="chain" id="PRO_5045817870" evidence="5">
    <location>
        <begin position="30"/>
        <end position="397"/>
    </location>
</feature>
<evidence type="ECO:0000259" key="6">
    <source>
        <dbReference type="Pfam" id="PF13458"/>
    </source>
</evidence>
<dbReference type="Proteomes" id="UP000830167">
    <property type="component" value="Chromosome"/>
</dbReference>
<evidence type="ECO:0000256" key="1">
    <source>
        <dbReference type="ARBA" id="ARBA00010062"/>
    </source>
</evidence>
<dbReference type="RefSeq" id="WP_347437863.1">
    <property type="nucleotide sequence ID" value="NZ_CP089291.1"/>
</dbReference>
<keyword evidence="8" id="KW-1185">Reference proteome</keyword>
<dbReference type="Gene3D" id="3.40.50.2300">
    <property type="match status" value="2"/>
</dbReference>
<proteinExistence type="inferred from homology"/>
<dbReference type="PRINTS" id="PR00337">
    <property type="entry name" value="LEUILEVALBP"/>
</dbReference>
<evidence type="ECO:0000313" key="7">
    <source>
        <dbReference type="EMBL" id="UOF91174.1"/>
    </source>
</evidence>
<dbReference type="Pfam" id="PF13458">
    <property type="entry name" value="Peripla_BP_6"/>
    <property type="match status" value="1"/>
</dbReference>
<reference evidence="7" key="1">
    <citation type="submission" date="2021-12" db="EMBL/GenBank/DDBJ databases">
        <title>Alicyclobacillaceae gen. nov., sp. nov., isolated from chalcocite enrichment system.</title>
        <authorList>
            <person name="Jiang Z."/>
        </authorList>
    </citation>
    <scope>NUCLEOTIDE SEQUENCE</scope>
    <source>
        <strain evidence="7">MYW30-H2</strain>
    </source>
</reference>
<dbReference type="PANTHER" id="PTHR47151:SF2">
    <property type="entry name" value="AMINO ACID BINDING PROTEIN"/>
    <property type="match status" value="1"/>
</dbReference>
<evidence type="ECO:0000256" key="2">
    <source>
        <dbReference type="ARBA" id="ARBA00022448"/>
    </source>
</evidence>
<organism evidence="7 8">
    <name type="scientific">Fodinisporobacter ferrooxydans</name>
    <dbReference type="NCBI Taxonomy" id="2901836"/>
    <lineage>
        <taxon>Bacteria</taxon>
        <taxon>Bacillati</taxon>
        <taxon>Bacillota</taxon>
        <taxon>Bacilli</taxon>
        <taxon>Bacillales</taxon>
        <taxon>Alicyclobacillaceae</taxon>
        <taxon>Fodinisporobacter</taxon>
    </lineage>
</organism>
<dbReference type="InterPro" id="IPR000709">
    <property type="entry name" value="Leu_Ile_Val-bd"/>
</dbReference>
<keyword evidence="4" id="KW-0029">Amino-acid transport</keyword>
<name>A0ABY4CME2_9BACL</name>
<dbReference type="InterPro" id="IPR028082">
    <property type="entry name" value="Peripla_BP_I"/>
</dbReference>
<feature type="domain" description="Leucine-binding protein" evidence="6">
    <location>
        <begin position="53"/>
        <end position="377"/>
    </location>
</feature>
<evidence type="ECO:0000256" key="4">
    <source>
        <dbReference type="ARBA" id="ARBA00022970"/>
    </source>
</evidence>
<dbReference type="PROSITE" id="PS51257">
    <property type="entry name" value="PROKAR_LIPOPROTEIN"/>
    <property type="match status" value="1"/>
</dbReference>
<evidence type="ECO:0000256" key="3">
    <source>
        <dbReference type="ARBA" id="ARBA00022729"/>
    </source>
</evidence>
<accession>A0ABY4CME2</accession>